<feature type="region of interest" description="Disordered" evidence="1">
    <location>
        <begin position="1"/>
        <end position="26"/>
    </location>
</feature>
<dbReference type="AlphaFoldDB" id="A0A4Y2HNN6"/>
<reference evidence="2 3" key="1">
    <citation type="journal article" date="2019" name="Sci. Rep.">
        <title>Orb-weaving spider Araneus ventricosus genome elucidates the spidroin gene catalogue.</title>
        <authorList>
            <person name="Kono N."/>
            <person name="Nakamura H."/>
            <person name="Ohtoshi R."/>
            <person name="Moran D.A.P."/>
            <person name="Shinohara A."/>
            <person name="Yoshida Y."/>
            <person name="Fujiwara M."/>
            <person name="Mori M."/>
            <person name="Tomita M."/>
            <person name="Arakawa K."/>
        </authorList>
    </citation>
    <scope>NUCLEOTIDE SEQUENCE [LARGE SCALE GENOMIC DNA]</scope>
</reference>
<sequence>MGLTGSQVNTPKGEMSLTGTKVNTPKGELSLIGTEVNTPKAEMSLTGKEVNTPKGEMSLIGTEVNTPKGEMSLTGTDGAIEQLTPKLMRMIIRASNCIDVCFVSERLYDKFKRTGSVHDDKKAMAMATASVATDETKERVDDFFAANHLLMHLNSPLANETHTYTIAHSNDHAHQVWSQLLAASAIY</sequence>
<evidence type="ECO:0000256" key="1">
    <source>
        <dbReference type="SAM" id="MobiDB-lite"/>
    </source>
</evidence>
<accession>A0A4Y2HNN6</accession>
<keyword evidence="3" id="KW-1185">Reference proteome</keyword>
<comment type="caution">
    <text evidence="2">The sequence shown here is derived from an EMBL/GenBank/DDBJ whole genome shotgun (WGS) entry which is preliminary data.</text>
</comment>
<gene>
    <name evidence="2" type="ORF">AVEN_128514_1</name>
</gene>
<evidence type="ECO:0000313" key="3">
    <source>
        <dbReference type="Proteomes" id="UP000499080"/>
    </source>
</evidence>
<name>A0A4Y2HNN6_ARAVE</name>
<proteinExistence type="predicted"/>
<dbReference type="Proteomes" id="UP000499080">
    <property type="component" value="Unassembled WGS sequence"/>
</dbReference>
<organism evidence="2 3">
    <name type="scientific">Araneus ventricosus</name>
    <name type="common">Orbweaver spider</name>
    <name type="synonym">Epeira ventricosa</name>
    <dbReference type="NCBI Taxonomy" id="182803"/>
    <lineage>
        <taxon>Eukaryota</taxon>
        <taxon>Metazoa</taxon>
        <taxon>Ecdysozoa</taxon>
        <taxon>Arthropoda</taxon>
        <taxon>Chelicerata</taxon>
        <taxon>Arachnida</taxon>
        <taxon>Araneae</taxon>
        <taxon>Araneomorphae</taxon>
        <taxon>Entelegynae</taxon>
        <taxon>Araneoidea</taxon>
        <taxon>Araneidae</taxon>
        <taxon>Araneus</taxon>
    </lineage>
</organism>
<evidence type="ECO:0000313" key="2">
    <source>
        <dbReference type="EMBL" id="GBM66840.1"/>
    </source>
</evidence>
<protein>
    <submittedName>
        <fullName evidence="2">Uncharacterized protein</fullName>
    </submittedName>
</protein>
<dbReference type="EMBL" id="BGPR01002048">
    <property type="protein sequence ID" value="GBM66840.1"/>
    <property type="molecule type" value="Genomic_DNA"/>
</dbReference>
<feature type="compositionally biased region" description="Polar residues" evidence="1">
    <location>
        <begin position="1"/>
        <end position="10"/>
    </location>
</feature>